<dbReference type="Proteomes" id="UP000182427">
    <property type="component" value="Chromosome I"/>
</dbReference>
<accession>A0A1G7J985</accession>
<evidence type="ECO:0000313" key="2">
    <source>
        <dbReference type="Proteomes" id="UP000182427"/>
    </source>
</evidence>
<proteinExistence type="predicted"/>
<reference evidence="1 2" key="1">
    <citation type="submission" date="2016-10" db="EMBL/GenBank/DDBJ databases">
        <authorList>
            <person name="de Groot N.N."/>
        </authorList>
    </citation>
    <scope>NUCLEOTIDE SEQUENCE [LARGE SCALE GENOMIC DNA]</scope>
    <source>
        <strain evidence="1 2">GAS232</strain>
    </source>
</reference>
<dbReference type="OrthoDB" id="262740at2"/>
<organism evidence="1 2">
    <name type="scientific">Terriglobus roseus</name>
    <dbReference type="NCBI Taxonomy" id="392734"/>
    <lineage>
        <taxon>Bacteria</taxon>
        <taxon>Pseudomonadati</taxon>
        <taxon>Acidobacteriota</taxon>
        <taxon>Terriglobia</taxon>
        <taxon>Terriglobales</taxon>
        <taxon>Acidobacteriaceae</taxon>
        <taxon>Terriglobus</taxon>
    </lineage>
</organism>
<dbReference type="EMBL" id="LT629690">
    <property type="protein sequence ID" value="SDF21344.1"/>
    <property type="molecule type" value="Genomic_DNA"/>
</dbReference>
<evidence type="ECO:0000313" key="1">
    <source>
        <dbReference type="EMBL" id="SDF21344.1"/>
    </source>
</evidence>
<sequence length="377" mass="40325">MANGLYLTLLAGPVVAVPVPKPVTDALTAVEITNSSDRSGFQLTFTLANNSIMQTLFLLAAGSPIPMLRVILMVTFGGIPQVVMDGVIQHHEIAPDAMRGSSKLVITGQDLSGMMDLIDMTGLPYPAMTPDLRVLTILAKYAAFGIVPVVIPVPAPDVEVPVEKIPMQEGTDLHYIRKLADDVGYVFYVDPGPAPGTSTAYWGPSMRYGVPQPALNANMDSWTNVESLNFRFETQSSVMPVANIQDPTTKAVVPVPSTSVTPFSPPLGLVIPPQQRIEMLEDVSNKPVATALMKLWAKAVETGDVVTGDGTLDVQRYGAILKARALVGVRGAGVGFDGLHYVDSTTHTIEAGQYKQSFTLKRNGLISNIPLVPAMPY</sequence>
<dbReference type="RefSeq" id="WP_083344768.1">
    <property type="nucleotide sequence ID" value="NZ_LT629690.1"/>
</dbReference>
<gene>
    <name evidence="1" type="ORF">SAMN05444167_1730</name>
</gene>
<keyword evidence="2" id="KW-1185">Reference proteome</keyword>
<dbReference type="AlphaFoldDB" id="A0A1G7J985"/>
<name>A0A1G7J985_9BACT</name>
<evidence type="ECO:0008006" key="3">
    <source>
        <dbReference type="Google" id="ProtNLM"/>
    </source>
</evidence>
<protein>
    <recommendedName>
        <fullName evidence="3">Phage protein D</fullName>
    </recommendedName>
</protein>